<evidence type="ECO:0000313" key="12">
    <source>
        <dbReference type="Proteomes" id="UP001205105"/>
    </source>
</evidence>
<feature type="region of interest" description="Disordered" evidence="8">
    <location>
        <begin position="674"/>
        <end position="729"/>
    </location>
</feature>
<dbReference type="GO" id="GO:0008270">
    <property type="term" value="F:zinc ion binding"/>
    <property type="evidence" value="ECO:0007669"/>
    <property type="project" value="UniProtKB-KW"/>
</dbReference>
<dbReference type="GO" id="GO:0005737">
    <property type="term" value="C:cytoplasm"/>
    <property type="evidence" value="ECO:0007669"/>
    <property type="project" value="UniProtKB-SubCell"/>
</dbReference>
<feature type="compositionally biased region" description="Basic and acidic residues" evidence="8">
    <location>
        <begin position="160"/>
        <end position="169"/>
    </location>
</feature>
<dbReference type="PANTHER" id="PTHR21502">
    <property type="entry name" value="ZINC FINGER PROTEIN DZIP1"/>
    <property type="match status" value="1"/>
</dbReference>
<dbReference type="InterPro" id="IPR058883">
    <property type="entry name" value="DZIP1_dom"/>
</dbReference>
<evidence type="ECO:0000256" key="3">
    <source>
        <dbReference type="ARBA" id="ARBA00022723"/>
    </source>
</evidence>
<dbReference type="AlphaFoldDB" id="A0AAD5H9A7"/>
<keyword evidence="4" id="KW-0863">Zinc-finger</keyword>
<evidence type="ECO:0000259" key="9">
    <source>
        <dbReference type="Pfam" id="PF13815"/>
    </source>
</evidence>
<evidence type="ECO:0000256" key="7">
    <source>
        <dbReference type="SAM" id="Coils"/>
    </source>
</evidence>
<dbReference type="Proteomes" id="UP001205105">
    <property type="component" value="Unassembled WGS sequence"/>
</dbReference>
<dbReference type="Pfam" id="PF13815">
    <property type="entry name" value="Dzip-like_N"/>
    <property type="match status" value="1"/>
</dbReference>
<keyword evidence="6 7" id="KW-0175">Coiled coil</keyword>
<reference evidence="11" key="1">
    <citation type="submission" date="2020-11" db="EMBL/GenBank/DDBJ databases">
        <title>Chlorella ohadii genome sequencing and assembly.</title>
        <authorList>
            <person name="Murik O."/>
            <person name="Treves H."/>
            <person name="Kedem I."/>
            <person name="Shotland Y."/>
            <person name="Kaplan A."/>
        </authorList>
    </citation>
    <scope>NUCLEOTIDE SEQUENCE</scope>
    <source>
        <strain evidence="11">1</strain>
    </source>
</reference>
<keyword evidence="5" id="KW-0862">Zinc</keyword>
<evidence type="ECO:0000256" key="1">
    <source>
        <dbReference type="ARBA" id="ARBA00004496"/>
    </source>
</evidence>
<comment type="caution">
    <text evidence="11">The sequence shown here is derived from an EMBL/GenBank/DDBJ whole genome shotgun (WGS) entry which is preliminary data.</text>
</comment>
<dbReference type="EMBL" id="JADXDR010000014">
    <property type="protein sequence ID" value="KAI7845645.1"/>
    <property type="molecule type" value="Genomic_DNA"/>
</dbReference>
<evidence type="ECO:0000256" key="8">
    <source>
        <dbReference type="SAM" id="MobiDB-lite"/>
    </source>
</evidence>
<keyword evidence="2" id="KW-0963">Cytoplasm</keyword>
<feature type="region of interest" description="Disordered" evidence="8">
    <location>
        <begin position="787"/>
        <end position="808"/>
    </location>
</feature>
<accession>A0AAD5H9A7</accession>
<keyword evidence="12" id="KW-1185">Reference proteome</keyword>
<feature type="region of interest" description="Disordered" evidence="8">
    <location>
        <begin position="327"/>
        <end position="349"/>
    </location>
</feature>
<dbReference type="Pfam" id="PF25977">
    <property type="entry name" value="DZIP1"/>
    <property type="match status" value="1"/>
</dbReference>
<evidence type="ECO:0000256" key="6">
    <source>
        <dbReference type="ARBA" id="ARBA00023054"/>
    </source>
</evidence>
<dbReference type="InterPro" id="IPR051241">
    <property type="entry name" value="DZIP_RILPL"/>
</dbReference>
<name>A0AAD5H9A7_9CHLO</name>
<feature type="domain" description="Cilium assembly protein DZIP1" evidence="10">
    <location>
        <begin position="520"/>
        <end position="577"/>
    </location>
</feature>
<dbReference type="PANTHER" id="PTHR21502:SF3">
    <property type="entry name" value="CILIUM ASSEMBLY PROTEIN DZIP1L"/>
    <property type="match status" value="1"/>
</dbReference>
<gene>
    <name evidence="11" type="ORF">COHA_000759</name>
</gene>
<keyword evidence="3" id="KW-0479">Metal-binding</keyword>
<feature type="coiled-coil region" evidence="7">
    <location>
        <begin position="46"/>
        <end position="87"/>
    </location>
</feature>
<feature type="region of interest" description="Disordered" evidence="8">
    <location>
        <begin position="395"/>
        <end position="469"/>
    </location>
</feature>
<feature type="compositionally biased region" description="Low complexity" evidence="8">
    <location>
        <begin position="406"/>
        <end position="434"/>
    </location>
</feature>
<dbReference type="InterPro" id="IPR032714">
    <property type="entry name" value="DZIP1_N"/>
</dbReference>
<feature type="region of interest" description="Disordered" evidence="8">
    <location>
        <begin position="260"/>
        <end position="280"/>
    </location>
</feature>
<sequence>MEGEDGRHLTPANAARAFRVAQLAVDYLLHVQDRLADDACSAKAELGKVQRREQLLQLKVKELREELAGSRKEVRHLKKAAKTLEALALARQSAPPPPAEQRVVERVVEVPDAAMARRAERLEAELVQLEAERLELQRDNRKLASALEAAQQGAGAAAESARREEREAAQQRQQAAVEEERRRHGKAKLSVVVSGEESPTHSSRLAAALRRAETAEAELARAAAAAGKAAAAPAAEARRLRAALEASQAEADMLRSRLAAVERGHSPSRAASPQPRCGLGSELEDAADEARLQQLEAQVQALQAELASTEVARAQLAARCGQLEQQQGEGQRQAEGASPTAAQQMAEAQAARLEAARLREEKAGLKEKCRRLRQEAAGQAAEIEHLTQRLQQLAGNRGGTSAKTKLALQPPAEQPSAAAAGDAAAPAIDSPIQQSAARLAGSAASVRPSSPNSTARQQASQEPLSPAAAAVARRVAASPSEGDKAAFRREMQHTLHTAERPGVVSRFPHSLGSFLALRVDLQSELEAELAEELASYGIDPSAQGLTDGQLAEAMAELERRRAEVRQNMSEADRQRADYMRSTIGWHVQRMAELASGQRVASPVKQAMLAQPPIALKPIRTYSGDATVSLSPRRSPKGIVQEVLEHVGDDAAVYSPLARGASVLSDRGYLEDLGLGSPHSSSSTSKRLLPGEGACTPRSTASSPSRQSRAVRSVQFGASPPAARQQPWGGEEEAVAVQRVGRRPSFTQQQAAAVAAQLARSPAVPGSRQVLQEAESIAARAGPWDEALQDWDTGEAAPVRPAVRRLPRK</sequence>
<evidence type="ECO:0000256" key="5">
    <source>
        <dbReference type="ARBA" id="ARBA00022833"/>
    </source>
</evidence>
<evidence type="ECO:0008006" key="13">
    <source>
        <dbReference type="Google" id="ProtNLM"/>
    </source>
</evidence>
<protein>
    <recommendedName>
        <fullName evidence="13">Cilium assembly protein DZIP1 N-terminal domain-containing protein</fullName>
    </recommendedName>
</protein>
<feature type="compositionally biased region" description="Polar residues" evidence="8">
    <location>
        <begin position="696"/>
        <end position="709"/>
    </location>
</feature>
<feature type="region of interest" description="Disordered" evidence="8">
    <location>
        <begin position="154"/>
        <end position="203"/>
    </location>
</feature>
<feature type="domain" description="Cilium assembly protein DZIP1 N-terminal" evidence="9">
    <location>
        <begin position="2"/>
        <end position="75"/>
    </location>
</feature>
<feature type="compositionally biased region" description="Polar residues" evidence="8">
    <location>
        <begin position="447"/>
        <end position="463"/>
    </location>
</feature>
<evidence type="ECO:0000256" key="2">
    <source>
        <dbReference type="ARBA" id="ARBA00022490"/>
    </source>
</evidence>
<comment type="subcellular location">
    <subcellularLocation>
        <location evidence="1">Cytoplasm</location>
    </subcellularLocation>
</comment>
<organism evidence="11 12">
    <name type="scientific">Chlorella ohadii</name>
    <dbReference type="NCBI Taxonomy" id="2649997"/>
    <lineage>
        <taxon>Eukaryota</taxon>
        <taxon>Viridiplantae</taxon>
        <taxon>Chlorophyta</taxon>
        <taxon>core chlorophytes</taxon>
        <taxon>Trebouxiophyceae</taxon>
        <taxon>Chlorellales</taxon>
        <taxon>Chlorellaceae</taxon>
        <taxon>Chlorella clade</taxon>
        <taxon>Chlorella</taxon>
    </lineage>
</organism>
<proteinExistence type="predicted"/>
<evidence type="ECO:0000259" key="10">
    <source>
        <dbReference type="Pfam" id="PF25977"/>
    </source>
</evidence>
<evidence type="ECO:0000256" key="4">
    <source>
        <dbReference type="ARBA" id="ARBA00022771"/>
    </source>
</evidence>
<evidence type="ECO:0000313" key="11">
    <source>
        <dbReference type="EMBL" id="KAI7845645.1"/>
    </source>
</evidence>